<feature type="transmembrane region" description="Helical" evidence="1">
    <location>
        <begin position="47"/>
        <end position="69"/>
    </location>
</feature>
<name>A0A0V0I4N1_SOLCH</name>
<reference evidence="2" key="1">
    <citation type="submission" date="2015-12" db="EMBL/GenBank/DDBJ databases">
        <title>Gene expression during late stages of embryo sac development: a critical building block for successful pollen-pistil interactions.</title>
        <authorList>
            <person name="Liu Y."/>
            <person name="Joly V."/>
            <person name="Sabar M."/>
            <person name="Matton D.P."/>
        </authorList>
    </citation>
    <scope>NUCLEOTIDE SEQUENCE</scope>
</reference>
<dbReference type="EMBL" id="GEDG01011228">
    <property type="protein sequence ID" value="JAP27384.1"/>
    <property type="molecule type" value="Transcribed_RNA"/>
</dbReference>
<keyword evidence="1" id="KW-1133">Transmembrane helix</keyword>
<accession>A0A0V0I4N1</accession>
<keyword evidence="1" id="KW-0812">Transmembrane</keyword>
<feature type="transmembrane region" description="Helical" evidence="1">
    <location>
        <begin position="7"/>
        <end position="27"/>
    </location>
</feature>
<protein>
    <submittedName>
        <fullName evidence="2">Putative ovule protein</fullName>
    </submittedName>
</protein>
<sequence>MQPVLCSYYVVAFSLPHFLAGLSLSVQLVFVDFLKTQVLLVWKPSSFFLKIACCCIFFLCFVQDSYLLYNQIKQQEINVITGRIYGCDDNAIFEQYELGIEMISAVSWRGYQER</sequence>
<keyword evidence="1" id="KW-0472">Membrane</keyword>
<proteinExistence type="predicted"/>
<organism evidence="2">
    <name type="scientific">Solanum chacoense</name>
    <name type="common">Chaco potato</name>
    <dbReference type="NCBI Taxonomy" id="4108"/>
    <lineage>
        <taxon>Eukaryota</taxon>
        <taxon>Viridiplantae</taxon>
        <taxon>Streptophyta</taxon>
        <taxon>Embryophyta</taxon>
        <taxon>Tracheophyta</taxon>
        <taxon>Spermatophyta</taxon>
        <taxon>Magnoliopsida</taxon>
        <taxon>eudicotyledons</taxon>
        <taxon>Gunneridae</taxon>
        <taxon>Pentapetalae</taxon>
        <taxon>asterids</taxon>
        <taxon>lamiids</taxon>
        <taxon>Solanales</taxon>
        <taxon>Solanaceae</taxon>
        <taxon>Solanoideae</taxon>
        <taxon>Solaneae</taxon>
        <taxon>Solanum</taxon>
    </lineage>
</organism>
<dbReference type="AlphaFoldDB" id="A0A0V0I4N1"/>
<evidence type="ECO:0000256" key="1">
    <source>
        <dbReference type="SAM" id="Phobius"/>
    </source>
</evidence>
<evidence type="ECO:0000313" key="2">
    <source>
        <dbReference type="EMBL" id="JAP27384.1"/>
    </source>
</evidence>